<dbReference type="InterPro" id="IPR000868">
    <property type="entry name" value="Isochorismatase-like_dom"/>
</dbReference>
<evidence type="ECO:0000313" key="6">
    <source>
        <dbReference type="Proteomes" id="UP000217257"/>
    </source>
</evidence>
<dbReference type="EMBL" id="CP022098">
    <property type="protein sequence ID" value="ATB40523.1"/>
    <property type="molecule type" value="Genomic_DNA"/>
</dbReference>
<dbReference type="Proteomes" id="UP000217257">
    <property type="component" value="Chromosome"/>
</dbReference>
<dbReference type="RefSeq" id="WP_095988379.1">
    <property type="nucleotide sequence ID" value="NZ_CP022098.1"/>
</dbReference>
<evidence type="ECO:0000256" key="3">
    <source>
        <dbReference type="SAM" id="MobiDB-lite"/>
    </source>
</evidence>
<keyword evidence="1" id="KW-0805">Transcription regulation</keyword>
<protein>
    <submittedName>
        <fullName evidence="5">AraC family transcriptional regulator</fullName>
    </submittedName>
</protein>
<dbReference type="SUPFAM" id="SSF52499">
    <property type="entry name" value="Isochorismatase-like hydrolases"/>
    <property type="match status" value="1"/>
</dbReference>
<dbReference type="CDD" id="cd03137">
    <property type="entry name" value="GATase1_AraC_1"/>
    <property type="match status" value="1"/>
</dbReference>
<dbReference type="Pfam" id="PF01965">
    <property type="entry name" value="DJ-1_PfpI"/>
    <property type="match status" value="1"/>
</dbReference>
<proteinExistence type="predicted"/>
<dbReference type="Pfam" id="PF12833">
    <property type="entry name" value="HTH_18"/>
    <property type="match status" value="1"/>
</dbReference>
<dbReference type="InterPro" id="IPR052158">
    <property type="entry name" value="INH-QAR"/>
</dbReference>
<dbReference type="SUPFAM" id="SSF52317">
    <property type="entry name" value="Class I glutamine amidotransferase-like"/>
    <property type="match status" value="1"/>
</dbReference>
<dbReference type="Pfam" id="PF00857">
    <property type="entry name" value="Isochorismatase"/>
    <property type="match status" value="1"/>
</dbReference>
<dbReference type="AlphaFoldDB" id="A0A250JAB6"/>
<dbReference type="InterPro" id="IPR009057">
    <property type="entry name" value="Homeodomain-like_sf"/>
</dbReference>
<feature type="region of interest" description="Disordered" evidence="3">
    <location>
        <begin position="193"/>
        <end position="216"/>
    </location>
</feature>
<evidence type="ECO:0000259" key="4">
    <source>
        <dbReference type="PROSITE" id="PS01124"/>
    </source>
</evidence>
<sequence length="528" mass="57188">MLKPEDVPLAQSALLVIDVQDSFKVSPRWERRSTPDFERNVASLVDAYRAAGLPVLYFLHTDGDPGFEPGSPHLKLMDFLAPRTDEPVLTKQTRNCFTSTPLSPILLARGVRRLAVTGIQMEQCCETTTRVAADLGYAVDFVLDATMTFPIPNWDVPGEELGVDAITERTAYALRHRFARITHARQLVAELAALPPPGPPREPARPAPPPPPRPAPRVLFALAPGVEVMDLAGPMQAFHEAAGFGHPYAVTSVSPTPTVRTAQGLELAGLAPLPKDVGPGDRVVVPGYPLATTRVPPALLSWLRAAANAGAQVCAVCTGAFALGEAGLLDGRRCTTHWRRTQELQARFPRARVLGERLFVEDAGVVTSAGISAGVDMALALLERDGGPLLASSVAREMVVYLRRDGAQSQDSVYLDFQTHLNPGVHRVQQYLVAHPEAKATLAELGRVASMSERNLTRAFRRATGISVHAYRERLRLERAKGLLRNPELTVEAVAEACGYADVRQLRRVWTAAHGGPPRRPPARGGKT</sequence>
<feature type="compositionally biased region" description="Pro residues" evidence="3">
    <location>
        <begin position="194"/>
        <end position="215"/>
    </location>
</feature>
<dbReference type="SMART" id="SM00342">
    <property type="entry name" value="HTH_ARAC"/>
    <property type="match status" value="1"/>
</dbReference>
<dbReference type="InterPro" id="IPR029062">
    <property type="entry name" value="Class_I_gatase-like"/>
</dbReference>
<dbReference type="KEGG" id="cfus:CYFUS_005972"/>
<dbReference type="InterPro" id="IPR018060">
    <property type="entry name" value="HTH_AraC"/>
</dbReference>
<dbReference type="Gene3D" id="3.40.50.850">
    <property type="entry name" value="Isochorismatase-like"/>
    <property type="match status" value="1"/>
</dbReference>
<dbReference type="GO" id="GO:0003700">
    <property type="term" value="F:DNA-binding transcription factor activity"/>
    <property type="evidence" value="ECO:0007669"/>
    <property type="project" value="InterPro"/>
</dbReference>
<dbReference type="InterPro" id="IPR036380">
    <property type="entry name" value="Isochorismatase-like_sf"/>
</dbReference>
<reference evidence="5 6" key="1">
    <citation type="submission" date="2017-06" db="EMBL/GenBank/DDBJ databases">
        <title>Sequencing and comparative analysis of myxobacterial genomes.</title>
        <authorList>
            <person name="Rupp O."/>
            <person name="Goesmann A."/>
            <person name="Sogaard-Andersen L."/>
        </authorList>
    </citation>
    <scope>NUCLEOTIDE SEQUENCE [LARGE SCALE GENOMIC DNA]</scope>
    <source>
        <strain evidence="5 6">DSM 52655</strain>
    </source>
</reference>
<evidence type="ECO:0000256" key="1">
    <source>
        <dbReference type="ARBA" id="ARBA00023015"/>
    </source>
</evidence>
<dbReference type="Gene3D" id="3.40.50.880">
    <property type="match status" value="1"/>
</dbReference>
<keyword evidence="2" id="KW-0804">Transcription</keyword>
<dbReference type="InterPro" id="IPR002818">
    <property type="entry name" value="DJ-1/PfpI"/>
</dbReference>
<dbReference type="Gene3D" id="1.10.10.60">
    <property type="entry name" value="Homeodomain-like"/>
    <property type="match status" value="2"/>
</dbReference>
<dbReference type="SUPFAM" id="SSF46689">
    <property type="entry name" value="Homeodomain-like"/>
    <property type="match status" value="2"/>
</dbReference>
<dbReference type="PANTHER" id="PTHR43130:SF3">
    <property type="entry name" value="HTH-TYPE TRANSCRIPTIONAL REGULATOR RV1931C"/>
    <property type="match status" value="1"/>
</dbReference>
<feature type="domain" description="HTH araC/xylS-type" evidence="4">
    <location>
        <begin position="426"/>
        <end position="524"/>
    </location>
</feature>
<organism evidence="5 6">
    <name type="scientific">Cystobacter fuscus</name>
    <dbReference type="NCBI Taxonomy" id="43"/>
    <lineage>
        <taxon>Bacteria</taxon>
        <taxon>Pseudomonadati</taxon>
        <taxon>Myxococcota</taxon>
        <taxon>Myxococcia</taxon>
        <taxon>Myxococcales</taxon>
        <taxon>Cystobacterineae</taxon>
        <taxon>Archangiaceae</taxon>
        <taxon>Cystobacter</taxon>
    </lineage>
</organism>
<dbReference type="PANTHER" id="PTHR43130">
    <property type="entry name" value="ARAC-FAMILY TRANSCRIPTIONAL REGULATOR"/>
    <property type="match status" value="1"/>
</dbReference>
<name>A0A250JAB6_9BACT</name>
<gene>
    <name evidence="5" type="ORF">CYFUS_005972</name>
</gene>
<evidence type="ECO:0000313" key="5">
    <source>
        <dbReference type="EMBL" id="ATB40523.1"/>
    </source>
</evidence>
<accession>A0A250JAB6</accession>
<dbReference type="GO" id="GO:0043565">
    <property type="term" value="F:sequence-specific DNA binding"/>
    <property type="evidence" value="ECO:0007669"/>
    <property type="project" value="InterPro"/>
</dbReference>
<dbReference type="PROSITE" id="PS01124">
    <property type="entry name" value="HTH_ARAC_FAMILY_2"/>
    <property type="match status" value="1"/>
</dbReference>
<evidence type="ECO:0000256" key="2">
    <source>
        <dbReference type="ARBA" id="ARBA00023163"/>
    </source>
</evidence>